<accession>A0A3N4J5T4</accession>
<keyword evidence="2" id="KW-0732">Signal</keyword>
<sequence length="184" mass="20332">MLNLLAVCFVLPLLLSSTSATDCECYRTSTGNYFTNYEFHDFRQQSGSLPPVPDLPDSLPRSGVNPNASDYSSDPKIGAFQDGFIKSDQFTNHWSIEDWGKDPTSDFPIRMQNSRSNVYLVSADSRNASSKLVMRTHRFDDFHSSAEMESIAQNILYASIRIHARVYGAAGAVADPIFQSAGCG</sequence>
<keyword evidence="4" id="KW-1185">Reference proteome</keyword>
<protein>
    <submittedName>
        <fullName evidence="3">Uncharacterized protein</fullName>
    </submittedName>
</protein>
<dbReference type="PANTHER" id="PTHR38121:SF4">
    <property type="entry name" value="GH16 DOMAIN-CONTAINING PROTEIN-RELATED"/>
    <property type="match status" value="1"/>
</dbReference>
<evidence type="ECO:0000313" key="3">
    <source>
        <dbReference type="EMBL" id="RPA91790.1"/>
    </source>
</evidence>
<evidence type="ECO:0000256" key="2">
    <source>
        <dbReference type="SAM" id="SignalP"/>
    </source>
</evidence>
<reference evidence="3 4" key="1">
    <citation type="journal article" date="2018" name="Nat. Ecol. Evol.">
        <title>Pezizomycetes genomes reveal the molecular basis of ectomycorrhizal truffle lifestyle.</title>
        <authorList>
            <person name="Murat C."/>
            <person name="Payen T."/>
            <person name="Noel B."/>
            <person name="Kuo A."/>
            <person name="Morin E."/>
            <person name="Chen J."/>
            <person name="Kohler A."/>
            <person name="Krizsan K."/>
            <person name="Balestrini R."/>
            <person name="Da Silva C."/>
            <person name="Montanini B."/>
            <person name="Hainaut M."/>
            <person name="Levati E."/>
            <person name="Barry K.W."/>
            <person name="Belfiori B."/>
            <person name="Cichocki N."/>
            <person name="Clum A."/>
            <person name="Dockter R.B."/>
            <person name="Fauchery L."/>
            <person name="Guy J."/>
            <person name="Iotti M."/>
            <person name="Le Tacon F."/>
            <person name="Lindquist E.A."/>
            <person name="Lipzen A."/>
            <person name="Malagnac F."/>
            <person name="Mello A."/>
            <person name="Molinier V."/>
            <person name="Miyauchi S."/>
            <person name="Poulain J."/>
            <person name="Riccioni C."/>
            <person name="Rubini A."/>
            <person name="Sitrit Y."/>
            <person name="Splivallo R."/>
            <person name="Traeger S."/>
            <person name="Wang M."/>
            <person name="Zifcakova L."/>
            <person name="Wipf D."/>
            <person name="Zambonelli A."/>
            <person name="Paolocci F."/>
            <person name="Nowrousian M."/>
            <person name="Ottonello S."/>
            <person name="Baldrian P."/>
            <person name="Spatafora J.W."/>
            <person name="Henrissat B."/>
            <person name="Nagy L.G."/>
            <person name="Aury J.M."/>
            <person name="Wincker P."/>
            <person name="Grigoriev I.V."/>
            <person name="Bonfante P."/>
            <person name="Martin F.M."/>
        </authorList>
    </citation>
    <scope>NUCLEOTIDE SEQUENCE [LARGE SCALE GENOMIC DNA]</scope>
    <source>
        <strain evidence="3 4">120613-1</strain>
    </source>
</reference>
<feature type="chain" id="PRO_5018045625" evidence="2">
    <location>
        <begin position="21"/>
        <end position="184"/>
    </location>
</feature>
<dbReference type="AlphaFoldDB" id="A0A3N4J5T4"/>
<proteinExistence type="predicted"/>
<gene>
    <name evidence="3" type="ORF">L873DRAFT_268725</name>
</gene>
<evidence type="ECO:0000313" key="4">
    <source>
        <dbReference type="Proteomes" id="UP000276215"/>
    </source>
</evidence>
<evidence type="ECO:0000256" key="1">
    <source>
        <dbReference type="SAM" id="MobiDB-lite"/>
    </source>
</evidence>
<organism evidence="3 4">
    <name type="scientific">Choiromyces venosus 120613-1</name>
    <dbReference type="NCBI Taxonomy" id="1336337"/>
    <lineage>
        <taxon>Eukaryota</taxon>
        <taxon>Fungi</taxon>
        <taxon>Dikarya</taxon>
        <taxon>Ascomycota</taxon>
        <taxon>Pezizomycotina</taxon>
        <taxon>Pezizomycetes</taxon>
        <taxon>Pezizales</taxon>
        <taxon>Tuberaceae</taxon>
        <taxon>Choiromyces</taxon>
    </lineage>
</organism>
<dbReference type="OrthoDB" id="4388755at2759"/>
<name>A0A3N4J5T4_9PEZI</name>
<dbReference type="Proteomes" id="UP000276215">
    <property type="component" value="Unassembled WGS sequence"/>
</dbReference>
<dbReference type="CDD" id="cd00413">
    <property type="entry name" value="Glyco_hydrolase_16"/>
    <property type="match status" value="1"/>
</dbReference>
<feature type="region of interest" description="Disordered" evidence="1">
    <location>
        <begin position="50"/>
        <end position="70"/>
    </location>
</feature>
<dbReference type="STRING" id="1336337.A0A3N4J5T4"/>
<dbReference type="PANTHER" id="PTHR38121">
    <property type="entry name" value="GH16 DOMAIN-CONTAINING PROTEIN"/>
    <property type="match status" value="1"/>
</dbReference>
<feature type="signal peptide" evidence="2">
    <location>
        <begin position="1"/>
        <end position="20"/>
    </location>
</feature>
<dbReference type="EMBL" id="ML120488">
    <property type="protein sequence ID" value="RPA91790.1"/>
    <property type="molecule type" value="Genomic_DNA"/>
</dbReference>